<proteinExistence type="predicted"/>
<reference evidence="1" key="1">
    <citation type="submission" date="2022-12" db="EMBL/GenBank/DDBJ databases">
        <title>Paracoccus sp. EF6 isolated from a lake water.</title>
        <authorList>
            <person name="Liu H."/>
        </authorList>
    </citation>
    <scope>NUCLEOTIDE SEQUENCE</scope>
    <source>
        <strain evidence="1">EF6</strain>
    </source>
</reference>
<evidence type="ECO:0000313" key="1">
    <source>
        <dbReference type="EMBL" id="MCZ0964575.1"/>
    </source>
</evidence>
<dbReference type="Proteomes" id="UP001149822">
    <property type="component" value="Unassembled WGS sequence"/>
</dbReference>
<keyword evidence="2" id="KW-1185">Reference proteome</keyword>
<accession>A0ABT4JBS1</accession>
<name>A0ABT4JBS1_9RHOB</name>
<dbReference type="EMBL" id="JAPTYD010000143">
    <property type="protein sequence ID" value="MCZ0964575.1"/>
    <property type="molecule type" value="Genomic_DNA"/>
</dbReference>
<sequence>MLKKRQPCCNRNAASGKAVWRRTIRLPFCLLVRKHEQVAMCVDAARILCLERVLQCNSEKEHTYRKVIANSNAALARPT</sequence>
<dbReference type="RefSeq" id="WP_268944660.1">
    <property type="nucleotide sequence ID" value="NZ_JAPTYD010000143.1"/>
</dbReference>
<evidence type="ECO:0000313" key="2">
    <source>
        <dbReference type="Proteomes" id="UP001149822"/>
    </source>
</evidence>
<protein>
    <submittedName>
        <fullName evidence="1">Uncharacterized protein</fullName>
    </submittedName>
</protein>
<organism evidence="1 2">
    <name type="scientific">Paracoccus benzoatiresistens</name>
    <dbReference type="NCBI Taxonomy" id="2997341"/>
    <lineage>
        <taxon>Bacteria</taxon>
        <taxon>Pseudomonadati</taxon>
        <taxon>Pseudomonadota</taxon>
        <taxon>Alphaproteobacteria</taxon>
        <taxon>Rhodobacterales</taxon>
        <taxon>Paracoccaceae</taxon>
        <taxon>Paracoccus</taxon>
    </lineage>
</organism>
<gene>
    <name evidence="1" type="ORF">OU682_23835</name>
</gene>
<comment type="caution">
    <text evidence="1">The sequence shown here is derived from an EMBL/GenBank/DDBJ whole genome shotgun (WGS) entry which is preliminary data.</text>
</comment>